<evidence type="ECO:0000313" key="3">
    <source>
        <dbReference type="EMBL" id="KFA69629.1"/>
    </source>
</evidence>
<dbReference type="Proteomes" id="UP000028524">
    <property type="component" value="Unassembled WGS sequence"/>
</dbReference>
<dbReference type="InParanoid" id="A0A084R094"/>
<dbReference type="InterPro" id="IPR000845">
    <property type="entry name" value="Nucleoside_phosphorylase_d"/>
</dbReference>
<protein>
    <recommendedName>
        <fullName evidence="2">Nucleoside phosphorylase domain-containing protein</fullName>
    </recommendedName>
</protein>
<feature type="non-terminal residue" evidence="3">
    <location>
        <position position="1"/>
    </location>
</feature>
<feature type="domain" description="Nucleoside phosphorylase" evidence="2">
    <location>
        <begin position="9"/>
        <end position="128"/>
    </location>
</feature>
<dbReference type="AlphaFoldDB" id="A0A084R094"/>
<feature type="region of interest" description="Disordered" evidence="1">
    <location>
        <begin position="333"/>
        <end position="379"/>
    </location>
</feature>
<sequence length="379" mass="41383">PPADRSCFRIAIVCALPREADAVALLFDDFWDEAHDPYGRADGSSNTYITGCIGEHDVVLAVLPGMGSSNAAAAAASLRSSFCGLRLVLIVGICGGVPKIDDYDTFLGDVIVSSSILRYDHGRQYPGHFAIKSSIEDSLARPNIEIRALLAVFETELMRERLQTKAAEHLRQLQKIARQKRRRTNYQHPGNAEDKLYCSDYGHLHRTSCDICLGDASEFCESASKTSCIELGCDATKLVVREHRVHNGDFFPEIFIGRVGSGNAVMKSGEDRDRIATIHNLIAFEMEGAGTWDQVPCIVIKGICDYADSHKNKKWQNFAAATAASVTKAMLEQYPPDDPAQAPLRDAGATKATNGNISQNSFGSHARINQGDVKGNMTF</sequence>
<dbReference type="GO" id="GO:0003824">
    <property type="term" value="F:catalytic activity"/>
    <property type="evidence" value="ECO:0007669"/>
    <property type="project" value="InterPro"/>
</dbReference>
<dbReference type="InterPro" id="IPR053137">
    <property type="entry name" value="NLR-like"/>
</dbReference>
<accession>A0A084R094</accession>
<feature type="compositionally biased region" description="Polar residues" evidence="1">
    <location>
        <begin position="351"/>
        <end position="363"/>
    </location>
</feature>
<dbReference type="OrthoDB" id="20872at2759"/>
<evidence type="ECO:0000256" key="1">
    <source>
        <dbReference type="SAM" id="MobiDB-lite"/>
    </source>
</evidence>
<dbReference type="OMA" id="MRRAEYH"/>
<keyword evidence="4" id="KW-1185">Reference proteome</keyword>
<proteinExistence type="predicted"/>
<dbReference type="Pfam" id="PF01048">
    <property type="entry name" value="PNP_UDP_1"/>
    <property type="match status" value="1"/>
</dbReference>
<dbReference type="InterPro" id="IPR035994">
    <property type="entry name" value="Nucleoside_phosphorylase_sf"/>
</dbReference>
<dbReference type="Gene3D" id="3.40.50.1580">
    <property type="entry name" value="Nucleoside phosphorylase domain"/>
    <property type="match status" value="1"/>
</dbReference>
<dbReference type="EMBL" id="KL659387">
    <property type="protein sequence ID" value="KFA69629.1"/>
    <property type="molecule type" value="Genomic_DNA"/>
</dbReference>
<dbReference type="GO" id="GO:0009116">
    <property type="term" value="P:nucleoside metabolic process"/>
    <property type="evidence" value="ECO:0007669"/>
    <property type="project" value="InterPro"/>
</dbReference>
<dbReference type="PANTHER" id="PTHR46082:SF6">
    <property type="entry name" value="AAA+ ATPASE DOMAIN-CONTAINING PROTEIN-RELATED"/>
    <property type="match status" value="1"/>
</dbReference>
<dbReference type="PANTHER" id="PTHR46082">
    <property type="entry name" value="ATP/GTP-BINDING PROTEIN-RELATED"/>
    <property type="match status" value="1"/>
</dbReference>
<gene>
    <name evidence="3" type="ORF">S40285_04033</name>
</gene>
<reference evidence="3 4" key="1">
    <citation type="journal article" date="2014" name="BMC Genomics">
        <title>Comparative genome sequencing reveals chemotype-specific gene clusters in the toxigenic black mold Stachybotrys.</title>
        <authorList>
            <person name="Semeiks J."/>
            <person name="Borek D."/>
            <person name="Otwinowski Z."/>
            <person name="Grishin N.V."/>
        </authorList>
    </citation>
    <scope>NUCLEOTIDE SEQUENCE [LARGE SCALE GENOMIC DNA]</scope>
    <source>
        <strain evidence="3 4">IBT 40285</strain>
    </source>
</reference>
<dbReference type="STRING" id="1283841.A0A084R094"/>
<evidence type="ECO:0000259" key="2">
    <source>
        <dbReference type="Pfam" id="PF01048"/>
    </source>
</evidence>
<name>A0A084R094_STAC4</name>
<dbReference type="HOGENOM" id="CLU_000288_34_22_1"/>
<evidence type="ECO:0000313" key="4">
    <source>
        <dbReference type="Proteomes" id="UP000028524"/>
    </source>
</evidence>
<organism evidence="3 4">
    <name type="scientific">Stachybotrys chlorohalonatus (strain IBT 40285)</name>
    <dbReference type="NCBI Taxonomy" id="1283841"/>
    <lineage>
        <taxon>Eukaryota</taxon>
        <taxon>Fungi</taxon>
        <taxon>Dikarya</taxon>
        <taxon>Ascomycota</taxon>
        <taxon>Pezizomycotina</taxon>
        <taxon>Sordariomycetes</taxon>
        <taxon>Hypocreomycetidae</taxon>
        <taxon>Hypocreales</taxon>
        <taxon>Stachybotryaceae</taxon>
        <taxon>Stachybotrys</taxon>
    </lineage>
</organism>
<dbReference type="SUPFAM" id="SSF53167">
    <property type="entry name" value="Purine and uridine phosphorylases"/>
    <property type="match status" value="1"/>
</dbReference>